<feature type="region of interest" description="Disordered" evidence="2">
    <location>
        <begin position="333"/>
        <end position="383"/>
    </location>
</feature>
<feature type="compositionally biased region" description="Polar residues" evidence="2">
    <location>
        <begin position="570"/>
        <end position="579"/>
    </location>
</feature>
<feature type="compositionally biased region" description="Polar residues" evidence="2">
    <location>
        <begin position="46"/>
        <end position="56"/>
    </location>
</feature>
<protein>
    <recommendedName>
        <fullName evidence="5">M protein, serotype 2.1</fullName>
    </recommendedName>
</protein>
<dbReference type="EMBL" id="CP042190">
    <property type="protein sequence ID" value="QDS71716.1"/>
    <property type="molecule type" value="Genomic_DNA"/>
</dbReference>
<feature type="compositionally biased region" description="Polar residues" evidence="2">
    <location>
        <begin position="247"/>
        <end position="257"/>
    </location>
</feature>
<dbReference type="PANTHER" id="PTHR38120">
    <property type="entry name" value="EXPRESSED PROTEIN"/>
    <property type="match status" value="1"/>
</dbReference>
<proteinExistence type="predicted"/>
<feature type="region of interest" description="Disordered" evidence="2">
    <location>
        <begin position="596"/>
        <end position="668"/>
    </location>
</feature>
<dbReference type="OrthoDB" id="2121319at2759"/>
<evidence type="ECO:0000313" key="4">
    <source>
        <dbReference type="Proteomes" id="UP000316270"/>
    </source>
</evidence>
<sequence>MTCICMSVRSRTANVRNPPATGPSDRMSSASTPATPPGTTPRNLARPTTPSSQAAGTNGVARNRSVRTVNGTPISARAAVKKPAGSSNLGNSTSAADADARIESSALIQELKERLEKVEQSSEEYRKNAEVLQARLDDALKEQGKLEDKLHEEEERIEGLENEKKEALRQRRELEGIYEADRVASMKEKESTQAREEELQGIIQRLKESLSQRQSRPLSMVGGGEDGRLSRTTSSPTLETGHFAPPSSVQRSDSKSNTKLILQKDQLIESLRLEVAELQIKMMELENMGDASRRVQELERSLLDTRMTNARLMEDIDSYQLLLGEKTLNGDLSRNDIFRSASPDVQRTPPRSKPSTSLADELSSATEEIEDPVPEQQDQDRRLQSEISSLKDQNKALTLYVNKIIERILQHQGGYENILSNQDEDDAQVGDGAAAAGVNRPVPPPPNKDKDLPPPPPKENGAQGLSLLQRAKSVAYGTGAARGKRPMSYAPSSAPTSDPRERSMTENIETAPSIPLQRSGSKRMSMDMAARRRSMAVIPGSAEWNASAAAQVVGNMYRGPSGEHTPASPGLTSPRSSMNYFRMPSGGAMTVSSIAEDAADSDSASGTGSAAGLDGIDEAERARSSALDALNGTQGPDSPHVDTPSPPRSMGSRERDGGAAIITGNKMRPLRLVKEAEETNKSNRTSWFPTSVAGFFNKDAAAKEGAAARS</sequence>
<accession>A0A517L7V6</accession>
<reference evidence="3 4" key="1">
    <citation type="submission" date="2019-07" db="EMBL/GenBank/DDBJ databases">
        <title>Finished genome of Venturia effusa.</title>
        <authorList>
            <person name="Young C.A."/>
            <person name="Cox M.P."/>
            <person name="Ganley A.R.D."/>
            <person name="David W.J."/>
        </authorList>
    </citation>
    <scope>NUCLEOTIDE SEQUENCE [LARGE SCALE GENOMIC DNA]</scope>
    <source>
        <strain evidence="4">albino</strain>
    </source>
</reference>
<feature type="region of interest" description="Disordered" evidence="2">
    <location>
        <begin position="477"/>
        <end position="504"/>
    </location>
</feature>
<keyword evidence="4" id="KW-1185">Reference proteome</keyword>
<evidence type="ECO:0000313" key="3">
    <source>
        <dbReference type="EMBL" id="QDS71716.1"/>
    </source>
</evidence>
<feature type="region of interest" description="Disordered" evidence="2">
    <location>
        <begin position="7"/>
        <end position="98"/>
    </location>
</feature>
<dbReference type="AlphaFoldDB" id="A0A517L7V6"/>
<feature type="region of interest" description="Disordered" evidence="2">
    <location>
        <begin position="208"/>
        <end position="257"/>
    </location>
</feature>
<evidence type="ECO:0000256" key="1">
    <source>
        <dbReference type="SAM" id="Coils"/>
    </source>
</evidence>
<evidence type="ECO:0008006" key="5">
    <source>
        <dbReference type="Google" id="ProtNLM"/>
    </source>
</evidence>
<feature type="coiled-coil region" evidence="1">
    <location>
        <begin position="261"/>
        <end position="315"/>
    </location>
</feature>
<name>A0A517L7V6_9PEZI</name>
<gene>
    <name evidence="3" type="ORF">FKW77_008572</name>
</gene>
<feature type="compositionally biased region" description="Polar residues" evidence="2">
    <location>
        <begin position="353"/>
        <end position="366"/>
    </location>
</feature>
<dbReference type="STRING" id="50376.A0A517L7V6"/>
<dbReference type="PANTHER" id="PTHR38120:SF1">
    <property type="entry name" value="M PROTEIN, SEROTYPE 2.1"/>
    <property type="match status" value="1"/>
</dbReference>
<feature type="compositionally biased region" description="Low complexity" evidence="2">
    <location>
        <begin position="596"/>
        <end position="614"/>
    </location>
</feature>
<feature type="region of interest" description="Disordered" evidence="2">
    <location>
        <begin position="557"/>
        <end position="584"/>
    </location>
</feature>
<organism evidence="3 4">
    <name type="scientific">Venturia effusa</name>
    <dbReference type="NCBI Taxonomy" id="50376"/>
    <lineage>
        <taxon>Eukaryota</taxon>
        <taxon>Fungi</taxon>
        <taxon>Dikarya</taxon>
        <taxon>Ascomycota</taxon>
        <taxon>Pezizomycotina</taxon>
        <taxon>Dothideomycetes</taxon>
        <taxon>Pleosporomycetidae</taxon>
        <taxon>Venturiales</taxon>
        <taxon>Venturiaceae</taxon>
        <taxon>Venturia</taxon>
    </lineage>
</organism>
<dbReference type="Proteomes" id="UP000316270">
    <property type="component" value="Chromosome 6"/>
</dbReference>
<keyword evidence="1" id="KW-0175">Coiled coil</keyword>
<feature type="region of interest" description="Disordered" evidence="2">
    <location>
        <begin position="432"/>
        <end position="463"/>
    </location>
</feature>
<feature type="compositionally biased region" description="Polar residues" evidence="2">
    <location>
        <begin position="85"/>
        <end position="95"/>
    </location>
</feature>
<evidence type="ECO:0000256" key="2">
    <source>
        <dbReference type="SAM" id="MobiDB-lite"/>
    </source>
</evidence>